<dbReference type="InterPro" id="IPR027417">
    <property type="entry name" value="P-loop_NTPase"/>
</dbReference>
<dbReference type="InterPro" id="IPR001650">
    <property type="entry name" value="Helicase_C-like"/>
</dbReference>
<keyword evidence="4" id="KW-1185">Reference proteome</keyword>
<feature type="non-terminal residue" evidence="3">
    <location>
        <position position="1"/>
    </location>
</feature>
<name>A0AAD7JM85_9AGAR</name>
<dbReference type="PROSITE" id="PS51194">
    <property type="entry name" value="HELICASE_CTER"/>
    <property type="match status" value="1"/>
</dbReference>
<protein>
    <recommendedName>
        <fullName evidence="2">Helicase C-terminal domain-containing protein</fullName>
    </recommendedName>
</protein>
<evidence type="ECO:0000256" key="1">
    <source>
        <dbReference type="SAM" id="MobiDB-lite"/>
    </source>
</evidence>
<dbReference type="Pfam" id="PF00271">
    <property type="entry name" value="Helicase_C"/>
    <property type="match status" value="1"/>
</dbReference>
<comment type="caution">
    <text evidence="3">The sequence shown here is derived from an EMBL/GenBank/DDBJ whole genome shotgun (WGS) entry which is preliminary data.</text>
</comment>
<feature type="region of interest" description="Disordered" evidence="1">
    <location>
        <begin position="90"/>
        <end position="116"/>
    </location>
</feature>
<dbReference type="CDD" id="cd18785">
    <property type="entry name" value="SF2_C"/>
    <property type="match status" value="1"/>
</dbReference>
<evidence type="ECO:0000259" key="2">
    <source>
        <dbReference type="PROSITE" id="PS51194"/>
    </source>
</evidence>
<accession>A0AAD7JM85</accession>
<gene>
    <name evidence="3" type="ORF">B0H16DRAFT_1366245</name>
</gene>
<evidence type="ECO:0000313" key="4">
    <source>
        <dbReference type="Proteomes" id="UP001215598"/>
    </source>
</evidence>
<dbReference type="EMBL" id="JARKIB010000021">
    <property type="protein sequence ID" value="KAJ7767608.1"/>
    <property type="molecule type" value="Genomic_DNA"/>
</dbReference>
<dbReference type="AlphaFoldDB" id="A0AAD7JM85"/>
<dbReference type="SUPFAM" id="SSF52540">
    <property type="entry name" value="P-loop containing nucleoside triphosphate hydrolases"/>
    <property type="match status" value="1"/>
</dbReference>
<sequence length="116" mass="12812">MSTEFKDIESEALKAGKIWGLSCTDSFGMGLDLPDILLVIQWRSTCDMCTLWQCLGRAARDFKLFATGLFLVEPKRFDANIAKAEARAAKRAETSKKRKEVADAEEPPAKRAAVSA</sequence>
<dbReference type="Proteomes" id="UP001215598">
    <property type="component" value="Unassembled WGS sequence"/>
</dbReference>
<organism evidence="3 4">
    <name type="scientific">Mycena metata</name>
    <dbReference type="NCBI Taxonomy" id="1033252"/>
    <lineage>
        <taxon>Eukaryota</taxon>
        <taxon>Fungi</taxon>
        <taxon>Dikarya</taxon>
        <taxon>Basidiomycota</taxon>
        <taxon>Agaricomycotina</taxon>
        <taxon>Agaricomycetes</taxon>
        <taxon>Agaricomycetidae</taxon>
        <taxon>Agaricales</taxon>
        <taxon>Marasmiineae</taxon>
        <taxon>Mycenaceae</taxon>
        <taxon>Mycena</taxon>
    </lineage>
</organism>
<dbReference type="Gene3D" id="3.40.50.300">
    <property type="entry name" value="P-loop containing nucleotide triphosphate hydrolases"/>
    <property type="match status" value="1"/>
</dbReference>
<reference evidence="3" key="1">
    <citation type="submission" date="2023-03" db="EMBL/GenBank/DDBJ databases">
        <title>Massive genome expansion in bonnet fungi (Mycena s.s.) driven by repeated elements and novel gene families across ecological guilds.</title>
        <authorList>
            <consortium name="Lawrence Berkeley National Laboratory"/>
            <person name="Harder C.B."/>
            <person name="Miyauchi S."/>
            <person name="Viragh M."/>
            <person name="Kuo A."/>
            <person name="Thoen E."/>
            <person name="Andreopoulos B."/>
            <person name="Lu D."/>
            <person name="Skrede I."/>
            <person name="Drula E."/>
            <person name="Henrissat B."/>
            <person name="Morin E."/>
            <person name="Kohler A."/>
            <person name="Barry K."/>
            <person name="LaButti K."/>
            <person name="Morin E."/>
            <person name="Salamov A."/>
            <person name="Lipzen A."/>
            <person name="Mereny Z."/>
            <person name="Hegedus B."/>
            <person name="Baldrian P."/>
            <person name="Stursova M."/>
            <person name="Weitz H."/>
            <person name="Taylor A."/>
            <person name="Grigoriev I.V."/>
            <person name="Nagy L.G."/>
            <person name="Martin F."/>
            <person name="Kauserud H."/>
        </authorList>
    </citation>
    <scope>NUCLEOTIDE SEQUENCE</scope>
    <source>
        <strain evidence="3">CBHHK182m</strain>
    </source>
</reference>
<evidence type="ECO:0000313" key="3">
    <source>
        <dbReference type="EMBL" id="KAJ7767608.1"/>
    </source>
</evidence>
<feature type="domain" description="Helicase C-terminal" evidence="2">
    <location>
        <begin position="1"/>
        <end position="102"/>
    </location>
</feature>
<proteinExistence type="predicted"/>